<keyword evidence="7" id="KW-1185">Reference proteome</keyword>
<evidence type="ECO:0000256" key="3">
    <source>
        <dbReference type="ARBA" id="ARBA00011233"/>
    </source>
</evidence>
<evidence type="ECO:0000256" key="1">
    <source>
        <dbReference type="ARBA" id="ARBA00004761"/>
    </source>
</evidence>
<evidence type="ECO:0000313" key="6">
    <source>
        <dbReference type="EMBL" id="EOT41294.1"/>
    </source>
</evidence>
<name>S1NDF6_9ENTE</name>
<dbReference type="Pfam" id="PF01081">
    <property type="entry name" value="Aldolase"/>
    <property type="match status" value="1"/>
</dbReference>
<dbReference type="OrthoDB" id="9802667at2"/>
<dbReference type="EMBL" id="AHYR01000005">
    <property type="protein sequence ID" value="EOT41294.1"/>
    <property type="molecule type" value="Genomic_DNA"/>
</dbReference>
<dbReference type="eggNOG" id="COG0800">
    <property type="taxonomic scope" value="Bacteria"/>
</dbReference>
<dbReference type="PANTHER" id="PTHR30246:SF1">
    <property type="entry name" value="2-DEHYDRO-3-DEOXY-6-PHOSPHOGALACTONATE ALDOLASE-RELATED"/>
    <property type="match status" value="1"/>
</dbReference>
<evidence type="ECO:0000256" key="5">
    <source>
        <dbReference type="ARBA" id="ARBA00023277"/>
    </source>
</evidence>
<sequence>MKKGDVLARLEKAGIVAVVREQTETHALKAAQAVVDGCILGLEITFSVPNAASVITRLKKMYSSSSEVVVGAGTVLDAITARFAIMSGAEFIVSPSFNLETAQVCNLYQVPYLPGCMTITEMQQAMISGVEIVKLFPANNFEPSLIKSVKAPLPQISIMPTGGINLENLLTWKEAGAALVGVGGNLFKGVSENDYEQVQNTATAYIKKWQQA</sequence>
<protein>
    <recommendedName>
        <fullName evidence="8">Keto-hydroxyglutarate-aldolase/keto-deoxy-phosphogluconate aldolase</fullName>
    </recommendedName>
</protein>
<dbReference type="SUPFAM" id="SSF51569">
    <property type="entry name" value="Aldolase"/>
    <property type="match status" value="1"/>
</dbReference>
<dbReference type="RefSeq" id="WP_016172636.1">
    <property type="nucleotide sequence ID" value="NZ_ASWK01000001.1"/>
</dbReference>
<dbReference type="Gene3D" id="3.20.20.70">
    <property type="entry name" value="Aldolase class I"/>
    <property type="match status" value="1"/>
</dbReference>
<evidence type="ECO:0000256" key="2">
    <source>
        <dbReference type="ARBA" id="ARBA00006906"/>
    </source>
</evidence>
<dbReference type="STRING" id="44009.RV01_GL001102"/>
<accession>S1NDF6</accession>
<dbReference type="Proteomes" id="UP000014127">
    <property type="component" value="Unassembled WGS sequence"/>
</dbReference>
<dbReference type="NCBIfam" id="TIGR01182">
    <property type="entry name" value="eda"/>
    <property type="match status" value="1"/>
</dbReference>
<dbReference type="GO" id="GO:0016829">
    <property type="term" value="F:lyase activity"/>
    <property type="evidence" value="ECO:0007669"/>
    <property type="project" value="UniProtKB-KW"/>
</dbReference>
<dbReference type="InterPro" id="IPR000887">
    <property type="entry name" value="Aldlse_KDPG_KHG"/>
</dbReference>
<reference evidence="6 7" key="1">
    <citation type="submission" date="2013-03" db="EMBL/GenBank/DDBJ databases">
        <title>The Genome Sequence of Enterococcus dispar ATCC_51266 (Illumina only assembly).</title>
        <authorList>
            <consortium name="The Broad Institute Genomics Platform"/>
            <consortium name="The Broad Institute Genome Sequencing Center for Infectious Disease"/>
            <person name="Earl A."/>
            <person name="Russ C."/>
            <person name="Gilmore M."/>
            <person name="Surin D."/>
            <person name="Walker B."/>
            <person name="Young S."/>
            <person name="Zeng Q."/>
            <person name="Gargeya S."/>
            <person name="Fitzgerald M."/>
            <person name="Haas B."/>
            <person name="Abouelleil A."/>
            <person name="Allen A.W."/>
            <person name="Alvarado L."/>
            <person name="Arachchi H.M."/>
            <person name="Berlin A.M."/>
            <person name="Chapman S.B."/>
            <person name="Gainer-Dewar J."/>
            <person name="Goldberg J."/>
            <person name="Griggs A."/>
            <person name="Gujja S."/>
            <person name="Hansen M."/>
            <person name="Howarth C."/>
            <person name="Imamovic A."/>
            <person name="Ireland A."/>
            <person name="Larimer J."/>
            <person name="McCowan C."/>
            <person name="Murphy C."/>
            <person name="Pearson M."/>
            <person name="Poon T.W."/>
            <person name="Priest M."/>
            <person name="Roberts A."/>
            <person name="Saif S."/>
            <person name="Shea T."/>
            <person name="Sisk P."/>
            <person name="Sykes S."/>
            <person name="Wortman J."/>
            <person name="Nusbaum C."/>
            <person name="Birren B."/>
        </authorList>
    </citation>
    <scope>NUCLEOTIDE SEQUENCE [LARGE SCALE GENOMIC DNA]</scope>
    <source>
        <strain evidence="6 7">ATCC 51266</strain>
    </source>
</reference>
<dbReference type="HOGENOM" id="CLU_077795_2_0_9"/>
<comment type="caution">
    <text evidence="6">The sequence shown here is derived from an EMBL/GenBank/DDBJ whole genome shotgun (WGS) entry which is preliminary data.</text>
</comment>
<comment type="subunit">
    <text evidence="3">Homotrimer.</text>
</comment>
<dbReference type="InterPro" id="IPR013785">
    <property type="entry name" value="Aldolase_TIM"/>
</dbReference>
<dbReference type="AlphaFoldDB" id="S1NDF6"/>
<comment type="pathway">
    <text evidence="1">Carbohydrate acid metabolism.</text>
</comment>
<keyword evidence="5" id="KW-0119">Carbohydrate metabolism</keyword>
<dbReference type="NCBIfam" id="NF005119">
    <property type="entry name" value="PRK06552.1"/>
    <property type="match status" value="1"/>
</dbReference>
<keyword evidence="4" id="KW-0456">Lyase</keyword>
<organism evidence="6 7">
    <name type="scientific">Enterococcus dispar ATCC 51266</name>
    <dbReference type="NCBI Taxonomy" id="1139219"/>
    <lineage>
        <taxon>Bacteria</taxon>
        <taxon>Bacillati</taxon>
        <taxon>Bacillota</taxon>
        <taxon>Bacilli</taxon>
        <taxon>Lactobacillales</taxon>
        <taxon>Enterococcaceae</taxon>
        <taxon>Enterococcus</taxon>
    </lineage>
</organism>
<proteinExistence type="inferred from homology"/>
<dbReference type="CDD" id="cd00452">
    <property type="entry name" value="KDPG_aldolase"/>
    <property type="match status" value="1"/>
</dbReference>
<dbReference type="PATRIC" id="fig|1139219.3.peg.1427"/>
<gene>
    <name evidence="6" type="ORF">OMK_01465</name>
</gene>
<evidence type="ECO:0008006" key="8">
    <source>
        <dbReference type="Google" id="ProtNLM"/>
    </source>
</evidence>
<evidence type="ECO:0000313" key="7">
    <source>
        <dbReference type="Proteomes" id="UP000014127"/>
    </source>
</evidence>
<dbReference type="PANTHER" id="PTHR30246">
    <property type="entry name" value="2-KETO-3-DEOXY-6-PHOSPHOGLUCONATE ALDOLASE"/>
    <property type="match status" value="1"/>
</dbReference>
<evidence type="ECO:0000256" key="4">
    <source>
        <dbReference type="ARBA" id="ARBA00023239"/>
    </source>
</evidence>
<comment type="similarity">
    <text evidence="2">Belongs to the KHG/KDPG aldolase family.</text>
</comment>